<name>A0AAN9G435_9CAEN</name>
<feature type="domain" description="OTU" evidence="3">
    <location>
        <begin position="178"/>
        <end position="321"/>
    </location>
</feature>
<dbReference type="Proteomes" id="UP001374579">
    <property type="component" value="Unassembled WGS sequence"/>
</dbReference>
<feature type="compositionally biased region" description="Basic and acidic residues" evidence="2">
    <location>
        <begin position="376"/>
        <end position="385"/>
    </location>
</feature>
<sequence length="1000" mass="113887">MDPDRMENSVYQNLAASFVSASDSAPHMSSTNGEQQSEVMEESYAFNTSDDEPLVQKLADNFNSSDDEPLVNMMDSITAKSDFNSSDEEPLILKQVMEIADNSSDPTFQPSESSPHDSESESIDSSFPAQNRQQRRKTKQQNDFLKVQAESLALARKREENITCHQARLDNILSANGLVRTEVYPDGNCFFEASAFHLEETSGRELRRCLCEHLEDNFGAYVPFMPPTDGEDENDVFMRFLSNVGELQQPGKWSNDAADLLPQALADWSERPVRIYQSDKAIIVSTPSTSFTNATTWQHAEPITLAYIVHEPTHYDACRRPDHSGTQHEVHIVSETDDFQPTHQSTPNKDQNQTHGGSAGEGPSFPTTQGDSLKTPIKDQSRDKINITPRKQGSFQTPPKKHLSRKKKANPEAWSRNVRKSLHLQGKEYVSQTGKTVPAKCVQQIDCSKCRYDCNFRVSEDHRQELFHAFYALDTYERQKDFVCANVRDRETITILGADNNPVPKKRQRCRTFFFIVDGQEQHVCKKFFLATLNLSETYVDHALKNSTNGTFAGKERRGRSRPHNKNSEEAIEGVRRHIESFPAVESHYTRKDTQRKYLEPGLTVKKMHDLYVQQCKEVGRQPVSTKSYRQVFNNDYNLAFHIPKKDQCSLCAAFTMKKIKELATEDDKKAFEEHQERKKRARIEKEKDKAEAKEDRRKHVVTLDLQAVLQAPCGLVSLLYYRRKLSVYNFTIYSLADGEANCYTWDESEGKRGACEIATCIYFYLRSLPNSVEEVIIFSDCCSGQNRNQYLAAALAHAVQNIGNIKTITHKYLESGHTQMECDSMHAAITFAKKSTPIYTPSGWDIILRMARRTRPYQVIPIKFTDFLNFKSLAAATLRNTKTDIAGQKVNWLKLKALRFEKNREEEVLYKTSFDQPYQTIKVAGGSKRGRAAPVHTIPYLYSQKLPISEAKKTDLLYLCSSGVIPEEHHSFYTSLIVSPAAMDRLPQPDINEQDNDSE</sequence>
<protein>
    <recommendedName>
        <fullName evidence="3">OTU domain-containing protein</fullName>
    </recommendedName>
</protein>
<feature type="compositionally biased region" description="Polar residues" evidence="2">
    <location>
        <begin position="21"/>
        <end position="38"/>
    </location>
</feature>
<evidence type="ECO:0000259" key="3">
    <source>
        <dbReference type="PROSITE" id="PS50802"/>
    </source>
</evidence>
<keyword evidence="1" id="KW-0175">Coiled coil</keyword>
<feature type="region of interest" description="Disordered" evidence="2">
    <location>
        <begin position="550"/>
        <end position="570"/>
    </location>
</feature>
<gene>
    <name evidence="4" type="ORF">V1264_006082</name>
</gene>
<evidence type="ECO:0000256" key="2">
    <source>
        <dbReference type="SAM" id="MobiDB-lite"/>
    </source>
</evidence>
<comment type="caution">
    <text evidence="4">The sequence shown here is derived from an EMBL/GenBank/DDBJ whole genome shotgun (WGS) entry which is preliminary data.</text>
</comment>
<accession>A0AAN9G435</accession>
<evidence type="ECO:0000313" key="5">
    <source>
        <dbReference type="Proteomes" id="UP001374579"/>
    </source>
</evidence>
<feature type="region of interest" description="Disordered" evidence="2">
    <location>
        <begin position="338"/>
        <end position="413"/>
    </location>
</feature>
<feature type="coiled-coil region" evidence="1">
    <location>
        <begin position="672"/>
        <end position="699"/>
    </location>
</feature>
<dbReference type="PROSITE" id="PS50802">
    <property type="entry name" value="OTU"/>
    <property type="match status" value="1"/>
</dbReference>
<organism evidence="4 5">
    <name type="scientific">Littorina saxatilis</name>
    <dbReference type="NCBI Taxonomy" id="31220"/>
    <lineage>
        <taxon>Eukaryota</taxon>
        <taxon>Metazoa</taxon>
        <taxon>Spiralia</taxon>
        <taxon>Lophotrochozoa</taxon>
        <taxon>Mollusca</taxon>
        <taxon>Gastropoda</taxon>
        <taxon>Caenogastropoda</taxon>
        <taxon>Littorinimorpha</taxon>
        <taxon>Littorinoidea</taxon>
        <taxon>Littorinidae</taxon>
        <taxon>Littorina</taxon>
    </lineage>
</organism>
<feature type="compositionally biased region" description="Low complexity" evidence="2">
    <location>
        <begin position="123"/>
        <end position="132"/>
    </location>
</feature>
<proteinExistence type="predicted"/>
<dbReference type="SUPFAM" id="SSF54001">
    <property type="entry name" value="Cysteine proteinases"/>
    <property type="match status" value="1"/>
</dbReference>
<keyword evidence="5" id="KW-1185">Reference proteome</keyword>
<feature type="compositionally biased region" description="Polar residues" evidence="2">
    <location>
        <begin position="339"/>
        <end position="356"/>
    </location>
</feature>
<evidence type="ECO:0000256" key="1">
    <source>
        <dbReference type="SAM" id="Coils"/>
    </source>
</evidence>
<feature type="compositionally biased region" description="Basic residues" evidence="2">
    <location>
        <begin position="399"/>
        <end position="408"/>
    </location>
</feature>
<dbReference type="PANTHER" id="PTHR10773">
    <property type="entry name" value="DNA-DIRECTED RNA POLYMERASES I, II, AND III SUBUNIT RPABC2"/>
    <property type="match status" value="1"/>
</dbReference>
<evidence type="ECO:0000313" key="4">
    <source>
        <dbReference type="EMBL" id="KAK7094531.1"/>
    </source>
</evidence>
<dbReference type="InterPro" id="IPR038765">
    <property type="entry name" value="Papain-like_cys_pep_sf"/>
</dbReference>
<dbReference type="PANTHER" id="PTHR10773:SF19">
    <property type="match status" value="1"/>
</dbReference>
<feature type="region of interest" description="Disordered" evidence="2">
    <location>
        <begin position="102"/>
        <end position="143"/>
    </location>
</feature>
<dbReference type="EMBL" id="JBAMIC010000018">
    <property type="protein sequence ID" value="KAK7094531.1"/>
    <property type="molecule type" value="Genomic_DNA"/>
</dbReference>
<feature type="region of interest" description="Disordered" evidence="2">
    <location>
        <begin position="21"/>
        <end position="52"/>
    </location>
</feature>
<dbReference type="Gene3D" id="3.90.70.80">
    <property type="match status" value="1"/>
</dbReference>
<dbReference type="InterPro" id="IPR003323">
    <property type="entry name" value="OTU_dom"/>
</dbReference>
<dbReference type="AlphaFoldDB" id="A0AAN9G435"/>
<reference evidence="4 5" key="1">
    <citation type="submission" date="2024-02" db="EMBL/GenBank/DDBJ databases">
        <title>Chromosome-scale genome assembly of the rough periwinkle Littorina saxatilis.</title>
        <authorList>
            <person name="De Jode A."/>
            <person name="Faria R."/>
            <person name="Formenti G."/>
            <person name="Sims Y."/>
            <person name="Smith T.P."/>
            <person name="Tracey A."/>
            <person name="Wood J.M.D."/>
            <person name="Zagrodzka Z.B."/>
            <person name="Johannesson K."/>
            <person name="Butlin R.K."/>
            <person name="Leder E.H."/>
        </authorList>
    </citation>
    <scope>NUCLEOTIDE SEQUENCE [LARGE SCALE GENOMIC DNA]</scope>
    <source>
        <strain evidence="4">Snail1</strain>
        <tissue evidence="4">Muscle</tissue>
    </source>
</reference>